<dbReference type="EMBL" id="DVIT01000019">
    <property type="protein sequence ID" value="HIS46885.1"/>
    <property type="molecule type" value="Genomic_DNA"/>
</dbReference>
<accession>A0A9D1F3W3</accession>
<evidence type="ECO:0000256" key="2">
    <source>
        <dbReference type="ARBA" id="ARBA00023065"/>
    </source>
</evidence>
<dbReference type="InterPro" id="IPR044911">
    <property type="entry name" value="V-type_ATPase_csu/dsu_dom_3"/>
</dbReference>
<proteinExistence type="predicted"/>
<evidence type="ECO:0000313" key="3">
    <source>
        <dbReference type="EMBL" id="HIS46885.1"/>
    </source>
</evidence>
<reference evidence="3" key="2">
    <citation type="journal article" date="2021" name="PeerJ">
        <title>Extensive microbial diversity within the chicken gut microbiome revealed by metagenomics and culture.</title>
        <authorList>
            <person name="Gilroy R."/>
            <person name="Ravi A."/>
            <person name="Getino M."/>
            <person name="Pursley I."/>
            <person name="Horton D.L."/>
            <person name="Alikhan N.F."/>
            <person name="Baker D."/>
            <person name="Gharbi K."/>
            <person name="Hall N."/>
            <person name="Watson M."/>
            <person name="Adriaenssens E.M."/>
            <person name="Foster-Nyarko E."/>
            <person name="Jarju S."/>
            <person name="Secka A."/>
            <person name="Antonio M."/>
            <person name="Oren A."/>
            <person name="Chaudhuri R.R."/>
            <person name="La Ragione R."/>
            <person name="Hildebrand F."/>
            <person name="Pallen M.J."/>
        </authorList>
    </citation>
    <scope>NUCLEOTIDE SEQUENCE</scope>
    <source>
        <strain evidence="3">CHK178-757</strain>
    </source>
</reference>
<reference evidence="3" key="1">
    <citation type="submission" date="2020-10" db="EMBL/GenBank/DDBJ databases">
        <authorList>
            <person name="Gilroy R."/>
        </authorList>
    </citation>
    <scope>NUCLEOTIDE SEQUENCE</scope>
    <source>
        <strain evidence="3">CHK178-757</strain>
    </source>
</reference>
<keyword evidence="2" id="KW-0406">Ion transport</keyword>
<evidence type="ECO:0000313" key="4">
    <source>
        <dbReference type="Proteomes" id="UP000823927"/>
    </source>
</evidence>
<comment type="caution">
    <text evidence="3">The sequence shown here is derived from an EMBL/GenBank/DDBJ whole genome shotgun (WGS) entry which is preliminary data.</text>
</comment>
<dbReference type="Gene3D" id="1.10.132.50">
    <property type="entry name" value="ATP synthase (C/AC39) subunit, domain 3"/>
    <property type="match status" value="3"/>
</dbReference>
<dbReference type="AlphaFoldDB" id="A0A9D1F3W3"/>
<dbReference type="PANTHER" id="PTHR38682:SF1">
    <property type="entry name" value="V-TYPE ATP SYNTHASE SUBUNIT C"/>
    <property type="match status" value="1"/>
</dbReference>
<dbReference type="PANTHER" id="PTHR38682">
    <property type="entry name" value="V-TYPE ATP SYNTHASE SUBUNIT C"/>
    <property type="match status" value="1"/>
</dbReference>
<dbReference type="Pfam" id="PF01992">
    <property type="entry name" value="vATP-synt_AC39"/>
    <property type="match status" value="1"/>
</dbReference>
<dbReference type="InterPro" id="IPR036079">
    <property type="entry name" value="ATPase_csu/dsu_sf"/>
</dbReference>
<dbReference type="Proteomes" id="UP000823927">
    <property type="component" value="Unassembled WGS sequence"/>
</dbReference>
<name>A0A9D1F3W3_9FIRM</name>
<keyword evidence="1" id="KW-0813">Transport</keyword>
<sequence>MPNALMTYSSISAKIKAMKGQLLKESDYYTIASMQSVPEFLAWLRTVPSYTKLFDRIPDTDLHRGEIEKLLPLVLYEDYSRIYTFAGPDQRKFLKVYFKRYEILTIKVFLHMIFDHRDISFDVSLLPPHFMKQASMDLHALARCRSLDEFFETIRGTDYYALLGSLKGKSGTSLFDYELALDIYFFRYLWKLKDKELKSSELKEITKIYGAQIDLLNILWIYRSKRFYQVEISQMYTNLIPIHYRLTVPFIRRLIECESLTEYRELLGRSFYGKALASIESSARDSDSALTEMYNHLMKKLRRSAARKYPYSLAVIDEYLFLREEETSRLTTAMECIRYGLSADEILKYVQST</sequence>
<dbReference type="InterPro" id="IPR002843">
    <property type="entry name" value="ATPase_V0-cplx_csu/dsu"/>
</dbReference>
<organism evidence="3 4">
    <name type="scientific">Candidatus Scybalocola faecigallinarum</name>
    <dbReference type="NCBI Taxonomy" id="2840941"/>
    <lineage>
        <taxon>Bacteria</taxon>
        <taxon>Bacillati</taxon>
        <taxon>Bacillota</taxon>
        <taxon>Clostridia</taxon>
        <taxon>Lachnospirales</taxon>
        <taxon>Lachnospiraceae</taxon>
        <taxon>Lachnospiraceae incertae sedis</taxon>
        <taxon>Candidatus Scybalocola (ex Gilroy et al. 2021)</taxon>
    </lineage>
</organism>
<dbReference type="GO" id="GO:0046961">
    <property type="term" value="F:proton-transporting ATPase activity, rotational mechanism"/>
    <property type="evidence" value="ECO:0007669"/>
    <property type="project" value="InterPro"/>
</dbReference>
<dbReference type="InterPro" id="IPR050873">
    <property type="entry name" value="V-ATPase_V0D/AC39_subunit"/>
</dbReference>
<dbReference type="SUPFAM" id="SSF103486">
    <property type="entry name" value="V-type ATP synthase subunit C"/>
    <property type="match status" value="1"/>
</dbReference>
<protein>
    <submittedName>
        <fullName evidence="3">V-type ATPase subunit</fullName>
    </submittedName>
</protein>
<evidence type="ECO:0000256" key="1">
    <source>
        <dbReference type="ARBA" id="ARBA00022448"/>
    </source>
</evidence>
<gene>
    <name evidence="3" type="ORF">IAB46_04835</name>
</gene>